<keyword evidence="8 12" id="KW-0798">TonB box</keyword>
<keyword evidence="16" id="KW-0675">Receptor</keyword>
<sequence length="801" mass="85964">MEYMKKNNRISRVCALGMIATLSGYAMNVIAQQAAPEPTQQTDQKTSAAAVGAANEIPQVTITAQRRATLLKDTPVSVQAITAQQLDNEGIRSIDDLTRIMPGVEFSRSATSATGNYNDEGSEVSVRGISSSAGASTTGVYIDDTPIQTRHLSFGSISPFPALFDLERVEMLRGPQGTLFGAGSEGGAVRFIQPEPSLNEESVYLHSEVGSTKFGAPSYEAGAAFGTALVTDVVGLRVSASTRHDGGYVDRVSVNPATNLPSGVVQHNANWQDTSTARAALKVQASKDTSIVASVYHQELKLNDTSAYWESLSDPANGTLLNGNALPNTSKDPFTLWAVKINSDLGWSKLTSSTSYFARDQSGSSDYTQFLGTLFLDNPYASNAGGTGSATFTDSQRNVIEELKLQSSDPKARLTWVAGLFLSRQVERNTEVMTDLAVMNAAGLQPFPGLAPGVLVNQGPFSATDKQIALFGQTDFDLTSTIKLTTGLRVANIKSDGVENFAGPFIGPVASSTVSSLKETPVTPKFGLSWQPDADDLLYFSAAKGYRVGGINPDLGTLCAADLQNLGLTGAPATYKSDSLWSYEIGSKNSFLNRSLQIDSSAFYVDWSNIQQAVYLPGCGNEFAANLGAAISKGADTSIRFKPVANLLLSLEAAYTNARYSQTVIAGTTGQGAPIVSKGDFLSTTPWSFTLSADYKFTGFEDIKPYLHGDYQFNTRQQGQTPVQNPANGANDPYAIGMPETKIMGLRAGVRWNGWDGSLFINNVFNSLPELVHQHDTVPSTLYFDRTWRPRTIGMTVNYRY</sequence>
<feature type="signal peptide" evidence="13">
    <location>
        <begin position="1"/>
        <end position="26"/>
    </location>
</feature>
<keyword evidence="13" id="KW-0732">Signal</keyword>
<gene>
    <name evidence="16" type="ORF">E2I14_13005</name>
</gene>
<evidence type="ECO:0000256" key="6">
    <source>
        <dbReference type="ARBA" id="ARBA00023004"/>
    </source>
</evidence>
<protein>
    <submittedName>
        <fullName evidence="16">TonB-dependent receptor</fullName>
    </submittedName>
</protein>
<reference evidence="16 17" key="1">
    <citation type="submission" date="2019-03" db="EMBL/GenBank/DDBJ databases">
        <title>Sapientia aquatica gen. nov., sp. nov., isolated from a crater lake.</title>
        <authorList>
            <person name="Felfoldi T."/>
            <person name="Szabo A."/>
            <person name="Toth E."/>
            <person name="Schumann P."/>
            <person name="Keki Z."/>
            <person name="Marialigeti K."/>
            <person name="Mathe I."/>
        </authorList>
    </citation>
    <scope>NUCLEOTIDE SEQUENCE [LARGE SCALE GENOMIC DNA]</scope>
    <source>
        <strain evidence="16 17">SA-152</strain>
    </source>
</reference>
<organism evidence="16 17">
    <name type="scientific">Sapientia aquatica</name>
    <dbReference type="NCBI Taxonomy" id="1549640"/>
    <lineage>
        <taxon>Bacteria</taxon>
        <taxon>Pseudomonadati</taxon>
        <taxon>Pseudomonadota</taxon>
        <taxon>Betaproteobacteria</taxon>
        <taxon>Burkholderiales</taxon>
        <taxon>Oxalobacteraceae</taxon>
        <taxon>Sapientia</taxon>
    </lineage>
</organism>
<keyword evidence="17" id="KW-1185">Reference proteome</keyword>
<keyword evidence="6" id="KW-0408">Iron</keyword>
<comment type="caution">
    <text evidence="16">The sequence shown here is derived from an EMBL/GenBank/DDBJ whole genome shotgun (WGS) entry which is preliminary data.</text>
</comment>
<keyword evidence="10 11" id="KW-0998">Cell outer membrane</keyword>
<evidence type="ECO:0000256" key="11">
    <source>
        <dbReference type="PROSITE-ProRule" id="PRU01360"/>
    </source>
</evidence>
<evidence type="ECO:0000313" key="16">
    <source>
        <dbReference type="EMBL" id="TDK65334.1"/>
    </source>
</evidence>
<evidence type="ECO:0000259" key="15">
    <source>
        <dbReference type="Pfam" id="PF07715"/>
    </source>
</evidence>
<evidence type="ECO:0000256" key="9">
    <source>
        <dbReference type="ARBA" id="ARBA00023136"/>
    </source>
</evidence>
<evidence type="ECO:0000259" key="14">
    <source>
        <dbReference type="Pfam" id="PF00593"/>
    </source>
</evidence>
<dbReference type="OrthoDB" id="8538693at2"/>
<evidence type="ECO:0000256" key="12">
    <source>
        <dbReference type="RuleBase" id="RU003357"/>
    </source>
</evidence>
<dbReference type="Pfam" id="PF00593">
    <property type="entry name" value="TonB_dep_Rec_b-barrel"/>
    <property type="match status" value="1"/>
</dbReference>
<dbReference type="Proteomes" id="UP000294829">
    <property type="component" value="Unassembled WGS sequence"/>
</dbReference>
<dbReference type="PROSITE" id="PS52016">
    <property type="entry name" value="TONB_DEPENDENT_REC_3"/>
    <property type="match status" value="1"/>
</dbReference>
<feature type="domain" description="TonB-dependent receptor plug" evidence="15">
    <location>
        <begin position="72"/>
        <end position="188"/>
    </location>
</feature>
<keyword evidence="4" id="KW-0410">Iron transport</keyword>
<evidence type="ECO:0000256" key="13">
    <source>
        <dbReference type="SAM" id="SignalP"/>
    </source>
</evidence>
<keyword evidence="9 11" id="KW-0472">Membrane</keyword>
<evidence type="ECO:0000313" key="17">
    <source>
        <dbReference type="Proteomes" id="UP000294829"/>
    </source>
</evidence>
<evidence type="ECO:0000256" key="4">
    <source>
        <dbReference type="ARBA" id="ARBA00022496"/>
    </source>
</evidence>
<dbReference type="Gene3D" id="2.40.170.20">
    <property type="entry name" value="TonB-dependent receptor, beta-barrel domain"/>
    <property type="match status" value="1"/>
</dbReference>
<keyword evidence="7" id="KW-0406">Ion transport</keyword>
<dbReference type="PANTHER" id="PTHR32552:SF81">
    <property type="entry name" value="TONB-DEPENDENT OUTER MEMBRANE RECEPTOR"/>
    <property type="match status" value="1"/>
</dbReference>
<evidence type="ECO:0000256" key="1">
    <source>
        <dbReference type="ARBA" id="ARBA00004571"/>
    </source>
</evidence>
<name>A0A4R5W2M4_9BURK</name>
<dbReference type="SUPFAM" id="SSF56935">
    <property type="entry name" value="Porins"/>
    <property type="match status" value="1"/>
</dbReference>
<dbReference type="InterPro" id="IPR036942">
    <property type="entry name" value="Beta-barrel_TonB_sf"/>
</dbReference>
<evidence type="ECO:0000256" key="7">
    <source>
        <dbReference type="ARBA" id="ARBA00023065"/>
    </source>
</evidence>
<accession>A0A4R5W2M4</accession>
<feature type="domain" description="TonB-dependent receptor-like beta-barrel" evidence="14">
    <location>
        <begin position="331"/>
        <end position="763"/>
    </location>
</feature>
<evidence type="ECO:0000256" key="3">
    <source>
        <dbReference type="ARBA" id="ARBA00022452"/>
    </source>
</evidence>
<comment type="similarity">
    <text evidence="11 12">Belongs to the TonB-dependent receptor family.</text>
</comment>
<dbReference type="InterPro" id="IPR012910">
    <property type="entry name" value="Plug_dom"/>
</dbReference>
<proteinExistence type="inferred from homology"/>
<keyword evidence="5 11" id="KW-0812">Transmembrane</keyword>
<dbReference type="AlphaFoldDB" id="A0A4R5W2M4"/>
<dbReference type="GO" id="GO:0006826">
    <property type="term" value="P:iron ion transport"/>
    <property type="evidence" value="ECO:0007669"/>
    <property type="project" value="UniProtKB-KW"/>
</dbReference>
<dbReference type="PANTHER" id="PTHR32552">
    <property type="entry name" value="FERRICHROME IRON RECEPTOR-RELATED"/>
    <property type="match status" value="1"/>
</dbReference>
<dbReference type="GO" id="GO:0009279">
    <property type="term" value="C:cell outer membrane"/>
    <property type="evidence" value="ECO:0007669"/>
    <property type="project" value="UniProtKB-SubCell"/>
</dbReference>
<feature type="chain" id="PRO_5020437680" evidence="13">
    <location>
        <begin position="27"/>
        <end position="801"/>
    </location>
</feature>
<evidence type="ECO:0000256" key="8">
    <source>
        <dbReference type="ARBA" id="ARBA00023077"/>
    </source>
</evidence>
<evidence type="ECO:0000256" key="5">
    <source>
        <dbReference type="ARBA" id="ARBA00022692"/>
    </source>
</evidence>
<evidence type="ECO:0000256" key="10">
    <source>
        <dbReference type="ARBA" id="ARBA00023237"/>
    </source>
</evidence>
<dbReference type="InterPro" id="IPR000531">
    <property type="entry name" value="Beta-barrel_TonB"/>
</dbReference>
<dbReference type="EMBL" id="SMYL01000006">
    <property type="protein sequence ID" value="TDK65334.1"/>
    <property type="molecule type" value="Genomic_DNA"/>
</dbReference>
<keyword evidence="2 11" id="KW-0813">Transport</keyword>
<dbReference type="InterPro" id="IPR039426">
    <property type="entry name" value="TonB-dep_rcpt-like"/>
</dbReference>
<comment type="subcellular location">
    <subcellularLocation>
        <location evidence="1 11">Cell outer membrane</location>
        <topology evidence="1 11">Multi-pass membrane protein</topology>
    </subcellularLocation>
</comment>
<evidence type="ECO:0000256" key="2">
    <source>
        <dbReference type="ARBA" id="ARBA00022448"/>
    </source>
</evidence>
<keyword evidence="3 11" id="KW-1134">Transmembrane beta strand</keyword>
<dbReference type="Pfam" id="PF07715">
    <property type="entry name" value="Plug"/>
    <property type="match status" value="1"/>
</dbReference>